<evidence type="ECO:0008006" key="3">
    <source>
        <dbReference type="Google" id="ProtNLM"/>
    </source>
</evidence>
<reference evidence="1 2" key="1">
    <citation type="submission" date="2016-10" db="EMBL/GenBank/DDBJ databases">
        <authorList>
            <person name="de Groot N.N."/>
        </authorList>
    </citation>
    <scope>NUCLEOTIDE SEQUENCE [LARGE SCALE GENOMIC DNA]</scope>
    <source>
        <strain evidence="1 2">CGMCC 1.5012</strain>
    </source>
</reference>
<dbReference type="RefSeq" id="WP_092638738.1">
    <property type="nucleotide sequence ID" value="NZ_FNID01000008.1"/>
</dbReference>
<name>A0A1G9XCZ1_9FIRM</name>
<dbReference type="EMBL" id="FNID01000008">
    <property type="protein sequence ID" value="SDM94662.1"/>
    <property type="molecule type" value="Genomic_DNA"/>
</dbReference>
<dbReference type="InterPro" id="IPR007546">
    <property type="entry name" value="DUF503"/>
</dbReference>
<sequence>MVVKTAEIRLYAPWVHSLKEKRMEVKSLLAKVKNRFNVSAIEAGEQDTHQTIVLGLACAANTLLLAESELQAAVAFIEQNTEAQVTDVLFETR</sequence>
<dbReference type="AlphaFoldDB" id="A0A1G9XCZ1"/>
<accession>A0A1G9XCZ1</accession>
<dbReference type="PANTHER" id="PTHR36441">
    <property type="entry name" value="HYPOTHETICAL CYTOSOLIC PROTEIN"/>
    <property type="match status" value="1"/>
</dbReference>
<dbReference type="InterPro" id="IPR036746">
    <property type="entry name" value="TT1725-like_sf"/>
</dbReference>
<dbReference type="OrthoDB" id="9809023at2"/>
<dbReference type="Gene3D" id="3.30.70.1120">
    <property type="entry name" value="TT1725-like"/>
    <property type="match status" value="1"/>
</dbReference>
<protein>
    <recommendedName>
        <fullName evidence="3">YlxP-like protein</fullName>
    </recommendedName>
</protein>
<proteinExistence type="predicted"/>
<organism evidence="1 2">
    <name type="scientific">Acetanaerobacterium elongatum</name>
    <dbReference type="NCBI Taxonomy" id="258515"/>
    <lineage>
        <taxon>Bacteria</taxon>
        <taxon>Bacillati</taxon>
        <taxon>Bacillota</taxon>
        <taxon>Clostridia</taxon>
        <taxon>Eubacteriales</taxon>
        <taxon>Oscillospiraceae</taxon>
        <taxon>Acetanaerobacterium</taxon>
    </lineage>
</organism>
<evidence type="ECO:0000313" key="1">
    <source>
        <dbReference type="EMBL" id="SDM94662.1"/>
    </source>
</evidence>
<gene>
    <name evidence="1" type="ORF">SAMN05192585_10837</name>
</gene>
<dbReference type="Pfam" id="PF04456">
    <property type="entry name" value="DUF503"/>
    <property type="match status" value="1"/>
</dbReference>
<keyword evidence="2" id="KW-1185">Reference proteome</keyword>
<dbReference type="Proteomes" id="UP000199182">
    <property type="component" value="Unassembled WGS sequence"/>
</dbReference>
<dbReference type="PANTHER" id="PTHR36441:SF1">
    <property type="entry name" value="DUF503 DOMAIN-CONTAINING PROTEIN"/>
    <property type="match status" value="1"/>
</dbReference>
<dbReference type="STRING" id="258515.SAMN05192585_10837"/>
<dbReference type="SUPFAM" id="SSF103007">
    <property type="entry name" value="Hypothetical protein TT1725"/>
    <property type="match status" value="1"/>
</dbReference>
<evidence type="ECO:0000313" key="2">
    <source>
        <dbReference type="Proteomes" id="UP000199182"/>
    </source>
</evidence>